<name>A0A6C0E903_9ZZZZ</name>
<protein>
    <recommendedName>
        <fullName evidence="1">NADAR domain-containing protein</fullName>
    </recommendedName>
</protein>
<dbReference type="InterPro" id="IPR037238">
    <property type="entry name" value="YbiA-like_sf"/>
</dbReference>
<accession>A0A6C0E903</accession>
<dbReference type="SUPFAM" id="SSF143990">
    <property type="entry name" value="YbiA-like"/>
    <property type="match status" value="1"/>
</dbReference>
<evidence type="ECO:0000313" key="2">
    <source>
        <dbReference type="EMBL" id="QHT23905.1"/>
    </source>
</evidence>
<organism evidence="2">
    <name type="scientific">viral metagenome</name>
    <dbReference type="NCBI Taxonomy" id="1070528"/>
    <lineage>
        <taxon>unclassified sequences</taxon>
        <taxon>metagenomes</taxon>
        <taxon>organismal metagenomes</taxon>
    </lineage>
</organism>
<dbReference type="InterPro" id="IPR012816">
    <property type="entry name" value="NADAR"/>
</dbReference>
<dbReference type="Pfam" id="PF08719">
    <property type="entry name" value="NADAR"/>
    <property type="match status" value="1"/>
</dbReference>
<dbReference type="EMBL" id="MN739735">
    <property type="protein sequence ID" value="QHT23905.1"/>
    <property type="molecule type" value="Genomic_DNA"/>
</dbReference>
<dbReference type="Gene3D" id="1.10.357.40">
    <property type="entry name" value="YbiA-like"/>
    <property type="match status" value="1"/>
</dbReference>
<proteinExistence type="predicted"/>
<dbReference type="AlphaFoldDB" id="A0A6C0E903"/>
<dbReference type="CDD" id="cd15457">
    <property type="entry name" value="NADAR"/>
    <property type="match status" value="1"/>
</dbReference>
<reference evidence="2" key="1">
    <citation type="journal article" date="2020" name="Nature">
        <title>Giant virus diversity and host interactions through global metagenomics.</title>
        <authorList>
            <person name="Schulz F."/>
            <person name="Roux S."/>
            <person name="Paez-Espino D."/>
            <person name="Jungbluth S."/>
            <person name="Walsh D.A."/>
            <person name="Denef V.J."/>
            <person name="McMahon K.D."/>
            <person name="Konstantinidis K.T."/>
            <person name="Eloe-Fadrosh E.A."/>
            <person name="Kyrpides N.C."/>
            <person name="Woyke T."/>
        </authorList>
    </citation>
    <scope>NUCLEOTIDE SEQUENCE</scope>
    <source>
        <strain evidence="2">GVMAG-M-3300023179-132</strain>
    </source>
</reference>
<evidence type="ECO:0000259" key="1">
    <source>
        <dbReference type="Pfam" id="PF08719"/>
    </source>
</evidence>
<sequence>MTDTSILKHGVLNFFFKKEEAKCLSNFWKCMILISHENEEREYDCGESCFHGEKFTRLGRLCKDETRKNQLIEYGKMFLNDICKNDGNLVKKMGRALILTNSELELWNGLSISVQEEICKYKFDNYEVVRDELQKSKGKILVHPALRCGEDKLRHRLWEGKGIVVDGKIKIIGKNMLGNLWMKLRDTIP</sequence>
<feature type="domain" description="NADAR" evidence="1">
    <location>
        <begin position="14"/>
        <end position="188"/>
    </location>
</feature>